<keyword evidence="3" id="KW-1185">Reference proteome</keyword>
<dbReference type="EMBL" id="JAWXYG010000002">
    <property type="protein sequence ID" value="KAK4281654.1"/>
    <property type="molecule type" value="Genomic_DNA"/>
</dbReference>
<feature type="compositionally biased region" description="Polar residues" evidence="1">
    <location>
        <begin position="8"/>
        <end position="18"/>
    </location>
</feature>
<proteinExistence type="predicted"/>
<accession>A0AAE1N2X5</accession>
<dbReference type="AlphaFoldDB" id="A0AAE1N2X5"/>
<dbReference type="GO" id="GO:0009785">
    <property type="term" value="P:blue light signaling pathway"/>
    <property type="evidence" value="ECO:0007669"/>
    <property type="project" value="InterPro"/>
</dbReference>
<feature type="region of interest" description="Disordered" evidence="1">
    <location>
        <begin position="1"/>
        <end position="62"/>
    </location>
</feature>
<dbReference type="Proteomes" id="UP001293593">
    <property type="component" value="Unassembled WGS sequence"/>
</dbReference>
<organism evidence="2 3">
    <name type="scientific">Acacia crassicarpa</name>
    <name type="common">northern wattle</name>
    <dbReference type="NCBI Taxonomy" id="499986"/>
    <lineage>
        <taxon>Eukaryota</taxon>
        <taxon>Viridiplantae</taxon>
        <taxon>Streptophyta</taxon>
        <taxon>Embryophyta</taxon>
        <taxon>Tracheophyta</taxon>
        <taxon>Spermatophyta</taxon>
        <taxon>Magnoliopsida</taxon>
        <taxon>eudicotyledons</taxon>
        <taxon>Gunneridae</taxon>
        <taxon>Pentapetalae</taxon>
        <taxon>rosids</taxon>
        <taxon>fabids</taxon>
        <taxon>Fabales</taxon>
        <taxon>Fabaceae</taxon>
        <taxon>Caesalpinioideae</taxon>
        <taxon>mimosoid clade</taxon>
        <taxon>Acacieae</taxon>
        <taxon>Acacia</taxon>
    </lineage>
</organism>
<evidence type="ECO:0008006" key="4">
    <source>
        <dbReference type="Google" id="ProtNLM"/>
    </source>
</evidence>
<comment type="caution">
    <text evidence="2">The sequence shown here is derived from an EMBL/GenBank/DDBJ whole genome shotgun (WGS) entry which is preliminary data.</text>
</comment>
<gene>
    <name evidence="2" type="ORF">QN277_013119</name>
</gene>
<feature type="compositionally biased region" description="Polar residues" evidence="1">
    <location>
        <begin position="37"/>
        <end position="60"/>
    </location>
</feature>
<name>A0AAE1N2X5_9FABA</name>
<evidence type="ECO:0000313" key="3">
    <source>
        <dbReference type="Proteomes" id="UP001293593"/>
    </source>
</evidence>
<dbReference type="CDD" id="cd22645">
    <property type="entry name" value="BIC1_CID"/>
    <property type="match status" value="1"/>
</dbReference>
<evidence type="ECO:0000256" key="1">
    <source>
        <dbReference type="SAM" id="MobiDB-lite"/>
    </source>
</evidence>
<protein>
    <recommendedName>
        <fullName evidence="4">Protein BIC1-like</fullName>
    </recommendedName>
</protein>
<reference evidence="2" key="1">
    <citation type="submission" date="2023-10" db="EMBL/GenBank/DDBJ databases">
        <title>Chromosome-level genome of the transformable northern wattle, Acacia crassicarpa.</title>
        <authorList>
            <person name="Massaro I."/>
            <person name="Sinha N.R."/>
            <person name="Poethig S."/>
            <person name="Leichty A.R."/>
        </authorList>
    </citation>
    <scope>NUCLEOTIDE SEQUENCE</scope>
    <source>
        <strain evidence="2">Acra3RX</strain>
        <tissue evidence="2">Leaf</tissue>
    </source>
</reference>
<dbReference type="InterPro" id="IPR040374">
    <property type="entry name" value="BIC"/>
</dbReference>
<dbReference type="PANTHER" id="PTHR34207">
    <property type="entry name" value="PROTEIN BIC1"/>
    <property type="match status" value="1"/>
</dbReference>
<sequence>MEDKASLLLTNPDNQITHQPLKWKKPHLSDNDDTDQKGSFMTTCSFDGTQNPSASKTSLLSKEEIAIQKQDSREEMVEAEDCGRERLKRHRVEVAGRVWIPEMWDQEELLKDWINCSAFDAPFVPSRIMTARAALVQQGRRALLVD</sequence>
<evidence type="ECO:0000313" key="2">
    <source>
        <dbReference type="EMBL" id="KAK4281654.1"/>
    </source>
</evidence>
<feature type="compositionally biased region" description="Basic and acidic residues" evidence="1">
    <location>
        <begin position="27"/>
        <end position="36"/>
    </location>
</feature>
<dbReference type="PANTHER" id="PTHR34207:SF2">
    <property type="entry name" value="PROTEIN BIC1"/>
    <property type="match status" value="1"/>
</dbReference>